<gene>
    <name evidence="1" type="ORF">N0B31_05530</name>
</gene>
<sequence>MPSTRLLPTLAAVAMLSLAGCLGGAGFLGLGSPSMTVENRGTGEYRVSVTVVHTDTPWRDVPIELRYANGSVERTTVAPGRTADDPRAAYFVPENVTAFTVDGPATDHWNVSLAPSESASTNLSAWAPGDLVVVEWTRADGTVVRVKAISCRRGLQSVERYVDDARGGGGGGTSCTDSVPI</sequence>
<accession>A0A9E7R4K0</accession>
<dbReference type="RefSeq" id="WP_260594856.1">
    <property type="nucleotide sequence ID" value="NZ_CP104003.1"/>
</dbReference>
<dbReference type="PROSITE" id="PS51257">
    <property type="entry name" value="PROKAR_LIPOPROTEIN"/>
    <property type="match status" value="1"/>
</dbReference>
<dbReference type="KEGG" id="ssai:N0B31_05530"/>
<dbReference type="InterPro" id="IPR058994">
    <property type="entry name" value="Ig-containing_halobact"/>
</dbReference>
<evidence type="ECO:0008006" key="3">
    <source>
        <dbReference type="Google" id="ProtNLM"/>
    </source>
</evidence>
<dbReference type="Pfam" id="PF26515">
    <property type="entry name" value="Ig_halo_2"/>
    <property type="match status" value="1"/>
</dbReference>
<evidence type="ECO:0000313" key="1">
    <source>
        <dbReference type="EMBL" id="UWM55745.1"/>
    </source>
</evidence>
<keyword evidence="2" id="KW-1185">Reference proteome</keyword>
<organism evidence="1 2">
    <name type="scientific">Salinirubellus salinus</name>
    <dbReference type="NCBI Taxonomy" id="1364945"/>
    <lineage>
        <taxon>Archaea</taxon>
        <taxon>Methanobacteriati</taxon>
        <taxon>Methanobacteriota</taxon>
        <taxon>Stenosarchaea group</taxon>
        <taxon>Halobacteria</taxon>
        <taxon>Halobacteriales</taxon>
        <taxon>Natronomonadaceae</taxon>
        <taxon>Salinirubellus</taxon>
    </lineage>
</organism>
<proteinExistence type="predicted"/>
<evidence type="ECO:0000313" key="2">
    <source>
        <dbReference type="Proteomes" id="UP001057580"/>
    </source>
</evidence>
<reference evidence="1" key="1">
    <citation type="submission" date="2022-09" db="EMBL/GenBank/DDBJ databases">
        <title>Diverse halophilic archaea isolated from saline environments.</title>
        <authorList>
            <person name="Cui H.-L."/>
        </authorList>
    </citation>
    <scope>NUCLEOTIDE SEQUENCE</scope>
    <source>
        <strain evidence="1">ZS-35-S2</strain>
    </source>
</reference>
<dbReference type="AlphaFoldDB" id="A0A9E7R4K0"/>
<dbReference type="GeneID" id="74941862"/>
<dbReference type="EMBL" id="CP104003">
    <property type="protein sequence ID" value="UWM55745.1"/>
    <property type="molecule type" value="Genomic_DNA"/>
</dbReference>
<name>A0A9E7R4K0_9EURY</name>
<protein>
    <recommendedName>
        <fullName evidence="3">Lipoprotein</fullName>
    </recommendedName>
</protein>
<dbReference type="Proteomes" id="UP001057580">
    <property type="component" value="Chromosome"/>
</dbReference>